<evidence type="ECO:0000256" key="1">
    <source>
        <dbReference type="SAM" id="Phobius"/>
    </source>
</evidence>
<dbReference type="OrthoDB" id="4279768at2"/>
<dbReference type="Proteomes" id="UP000067448">
    <property type="component" value="Unassembled WGS sequence"/>
</dbReference>
<evidence type="ECO:0000313" key="3">
    <source>
        <dbReference type="Proteomes" id="UP000067448"/>
    </source>
</evidence>
<proteinExistence type="predicted"/>
<protein>
    <submittedName>
        <fullName evidence="2">Uncharacterized protein</fullName>
    </submittedName>
</protein>
<dbReference type="RefSeq" id="WP_059085104.1">
    <property type="nucleotide sequence ID" value="NZ_BCMM01000092.1"/>
</dbReference>
<reference evidence="3" key="1">
    <citation type="submission" date="2015-11" db="EMBL/GenBank/DDBJ databases">
        <authorList>
            <consortium name="Cross-ministerial Strategic Innovation Promotion Program (SIP) consortium"/>
            <person name="Tomihama T."/>
            <person name="Ikenaga M."/>
            <person name="Sakai M."/>
            <person name="Okubo T."/>
            <person name="Ikeda S."/>
        </authorList>
    </citation>
    <scope>NUCLEOTIDE SEQUENCE [LARGE SCALE GENOMIC DNA]</scope>
    <source>
        <strain evidence="3">S58</strain>
    </source>
</reference>
<reference evidence="3" key="3">
    <citation type="submission" date="2016-02" db="EMBL/GenBank/DDBJ databases">
        <title>Draft genome of pathogenic Streptomyces sp. in Japan.</title>
        <authorList>
            <person name="Tomihama T."/>
            <person name="Ikenaga M."/>
            <person name="Sakai M."/>
            <person name="Okubo T."/>
            <person name="Ikeda S."/>
        </authorList>
    </citation>
    <scope>NUCLEOTIDE SEQUENCE [LARGE SCALE GENOMIC DNA]</scope>
    <source>
        <strain evidence="3">S58</strain>
    </source>
</reference>
<gene>
    <name evidence="2" type="ORF">SsS58_08677</name>
</gene>
<feature type="transmembrane region" description="Helical" evidence="1">
    <location>
        <begin position="30"/>
        <end position="49"/>
    </location>
</feature>
<dbReference type="EMBL" id="BCMM01000092">
    <property type="protein sequence ID" value="GAQ68218.1"/>
    <property type="molecule type" value="Genomic_DNA"/>
</dbReference>
<comment type="caution">
    <text evidence="2">The sequence shown here is derived from an EMBL/GenBank/DDBJ whole genome shotgun (WGS) entry which is preliminary data.</text>
</comment>
<dbReference type="AlphaFoldDB" id="A0A100JYV5"/>
<name>A0A100JYV5_STRSC</name>
<keyword evidence="1" id="KW-0472">Membrane</keyword>
<keyword evidence="1" id="KW-0812">Transmembrane</keyword>
<keyword evidence="1" id="KW-1133">Transmembrane helix</keyword>
<sequence length="63" mass="6726">MNDFLLIPSVVALGIVGFLIATRAVSTPAVIGVALVVLWGACAQARSTVHPRHTPSKKRRQHP</sequence>
<organism evidence="2 3">
    <name type="scientific">Streptomyces scabiei</name>
    <dbReference type="NCBI Taxonomy" id="1930"/>
    <lineage>
        <taxon>Bacteria</taxon>
        <taxon>Bacillati</taxon>
        <taxon>Actinomycetota</taxon>
        <taxon>Actinomycetes</taxon>
        <taxon>Kitasatosporales</taxon>
        <taxon>Streptomycetaceae</taxon>
        <taxon>Streptomyces</taxon>
    </lineage>
</organism>
<accession>A0A100JYV5</accession>
<reference evidence="2 3" key="2">
    <citation type="journal article" date="2016" name="Genome Announc.">
        <title>Draft Genome Sequences of Streptomyces scabiei S58, Streptomyces turgidiscabies T45, and Streptomyces acidiscabies a10, the Pathogens of Potato Common Scab, Isolated in Japan.</title>
        <authorList>
            <person name="Tomihama T."/>
            <person name="Nishi Y."/>
            <person name="Sakai M."/>
            <person name="Ikenaga M."/>
            <person name="Okubo T."/>
            <person name="Ikeda S."/>
        </authorList>
    </citation>
    <scope>NUCLEOTIDE SEQUENCE [LARGE SCALE GENOMIC DNA]</scope>
    <source>
        <strain evidence="2 3">S58</strain>
    </source>
</reference>
<evidence type="ECO:0000313" key="2">
    <source>
        <dbReference type="EMBL" id="GAQ68218.1"/>
    </source>
</evidence>